<feature type="transmembrane region" description="Helical" evidence="5">
    <location>
        <begin position="185"/>
        <end position="206"/>
    </location>
</feature>
<keyword evidence="4 5" id="KW-0472">Membrane</keyword>
<dbReference type="EMBL" id="BMZA01000002">
    <property type="protein sequence ID" value="GGY98473.1"/>
    <property type="molecule type" value="Genomic_DNA"/>
</dbReference>
<dbReference type="Proteomes" id="UP000648075">
    <property type="component" value="Unassembled WGS sequence"/>
</dbReference>
<feature type="transmembrane region" description="Helical" evidence="5">
    <location>
        <begin position="218"/>
        <end position="236"/>
    </location>
</feature>
<keyword evidence="2 5" id="KW-0812">Transmembrane</keyword>
<dbReference type="AlphaFoldDB" id="A0A918PC73"/>
<accession>A0A918PC73</accession>
<evidence type="ECO:0000256" key="2">
    <source>
        <dbReference type="ARBA" id="ARBA00022692"/>
    </source>
</evidence>
<proteinExistence type="predicted"/>
<feature type="transmembrane region" description="Helical" evidence="5">
    <location>
        <begin position="26"/>
        <end position="43"/>
    </location>
</feature>
<feature type="transmembrane region" description="Helical" evidence="5">
    <location>
        <begin position="313"/>
        <end position="337"/>
    </location>
</feature>
<keyword evidence="7" id="KW-1185">Reference proteome</keyword>
<evidence type="ECO:0000313" key="7">
    <source>
        <dbReference type="Proteomes" id="UP000648075"/>
    </source>
</evidence>
<comment type="subcellular location">
    <subcellularLocation>
        <location evidence="1">Membrane</location>
        <topology evidence="1">Multi-pass membrane protein</topology>
    </subcellularLocation>
</comment>
<protein>
    <submittedName>
        <fullName evidence="6">Transporter</fullName>
    </submittedName>
</protein>
<dbReference type="PANTHER" id="PTHR10361">
    <property type="entry name" value="SODIUM-BILE ACID COTRANSPORTER"/>
    <property type="match status" value="1"/>
</dbReference>
<keyword evidence="3 5" id="KW-1133">Transmembrane helix</keyword>
<evidence type="ECO:0000313" key="6">
    <source>
        <dbReference type="EMBL" id="GGY98473.1"/>
    </source>
</evidence>
<comment type="caution">
    <text evidence="6">The sequence shown here is derived from an EMBL/GenBank/DDBJ whole genome shotgun (WGS) entry which is preliminary data.</text>
</comment>
<feature type="transmembrane region" description="Helical" evidence="5">
    <location>
        <begin position="157"/>
        <end position="179"/>
    </location>
</feature>
<dbReference type="InterPro" id="IPR002657">
    <property type="entry name" value="BilAc:Na_symport/Acr3"/>
</dbReference>
<feature type="transmembrane region" description="Helical" evidence="5">
    <location>
        <begin position="122"/>
        <end position="145"/>
    </location>
</feature>
<dbReference type="RefSeq" id="WP_229813812.1">
    <property type="nucleotide sequence ID" value="NZ_BMZA01000002.1"/>
</dbReference>
<reference evidence="6" key="1">
    <citation type="journal article" date="2014" name="Int. J. Syst. Evol. Microbiol.">
        <title>Complete genome sequence of Corynebacterium casei LMG S-19264T (=DSM 44701T), isolated from a smear-ripened cheese.</title>
        <authorList>
            <consortium name="US DOE Joint Genome Institute (JGI-PGF)"/>
            <person name="Walter F."/>
            <person name="Albersmeier A."/>
            <person name="Kalinowski J."/>
            <person name="Ruckert C."/>
        </authorList>
    </citation>
    <scope>NUCLEOTIDE SEQUENCE</scope>
    <source>
        <strain evidence="6">KCTC 32255</strain>
    </source>
</reference>
<reference evidence="6" key="2">
    <citation type="submission" date="2020-09" db="EMBL/GenBank/DDBJ databases">
        <authorList>
            <person name="Sun Q."/>
            <person name="Kim S."/>
        </authorList>
    </citation>
    <scope>NUCLEOTIDE SEQUENCE</scope>
    <source>
        <strain evidence="6">KCTC 32255</strain>
    </source>
</reference>
<dbReference type="Gene3D" id="1.20.1530.20">
    <property type="match status" value="1"/>
</dbReference>
<evidence type="ECO:0000256" key="5">
    <source>
        <dbReference type="SAM" id="Phobius"/>
    </source>
</evidence>
<dbReference type="PANTHER" id="PTHR10361:SF28">
    <property type="entry name" value="P3 PROTEIN-RELATED"/>
    <property type="match status" value="1"/>
</dbReference>
<sequence>MEGRRTGVVTGRFGGQRGKSEMMERLTRLFALWTVLGVTWAWFVPEHFAWVTDGTIRPLGQPLISVMLGVVMLGMGLHISVDDFRRVIAMPRQVFAGTVLHFTIMPIAGFGSAILYGLEPGLAVGLILVACCPAGTASNVINYLARTNVALSVAMTMLSTLVAVVLTPLLTGWLAGVYIEIDRWSLFRELIAVVLVPVIAGTLLNRYAARLSRALDQVAPLVSVIFVVIIVAGIIAKSKPMIESHAGMLLLAVFTLHFTGFLFGYLSGKALRLSEITARTISVEVGMQNSGLGASLASSKNFAGQFMDPAQAALAPVPAAISAVMHVLIGSLLAALWRRVPARTDTPQD</sequence>
<evidence type="ECO:0000256" key="4">
    <source>
        <dbReference type="ARBA" id="ARBA00023136"/>
    </source>
</evidence>
<dbReference type="GO" id="GO:0016020">
    <property type="term" value="C:membrane"/>
    <property type="evidence" value="ECO:0007669"/>
    <property type="project" value="UniProtKB-SubCell"/>
</dbReference>
<dbReference type="InterPro" id="IPR038770">
    <property type="entry name" value="Na+/solute_symporter_sf"/>
</dbReference>
<feature type="transmembrane region" description="Helical" evidence="5">
    <location>
        <begin position="93"/>
        <end position="116"/>
    </location>
</feature>
<feature type="transmembrane region" description="Helical" evidence="5">
    <location>
        <begin position="248"/>
        <end position="266"/>
    </location>
</feature>
<dbReference type="InterPro" id="IPR004710">
    <property type="entry name" value="Bilac:Na_transpt"/>
</dbReference>
<gene>
    <name evidence="6" type="ORF">GCM10011614_12010</name>
</gene>
<evidence type="ECO:0000256" key="1">
    <source>
        <dbReference type="ARBA" id="ARBA00004141"/>
    </source>
</evidence>
<evidence type="ECO:0000256" key="3">
    <source>
        <dbReference type="ARBA" id="ARBA00022989"/>
    </source>
</evidence>
<organism evidence="6 7">
    <name type="scientific">Novosphingobium colocasiae</name>
    <dbReference type="NCBI Taxonomy" id="1256513"/>
    <lineage>
        <taxon>Bacteria</taxon>
        <taxon>Pseudomonadati</taxon>
        <taxon>Pseudomonadota</taxon>
        <taxon>Alphaproteobacteria</taxon>
        <taxon>Sphingomonadales</taxon>
        <taxon>Sphingomonadaceae</taxon>
        <taxon>Novosphingobium</taxon>
    </lineage>
</organism>
<feature type="transmembrane region" description="Helical" evidence="5">
    <location>
        <begin position="63"/>
        <end position="81"/>
    </location>
</feature>
<dbReference type="Pfam" id="PF01758">
    <property type="entry name" value="SBF"/>
    <property type="match status" value="1"/>
</dbReference>
<name>A0A918PC73_9SPHN</name>